<name>A0AAD5WZX0_9FUNG</name>
<evidence type="ECO:0000313" key="3">
    <source>
        <dbReference type="EMBL" id="KAJ3039258.1"/>
    </source>
</evidence>
<dbReference type="AlphaFoldDB" id="A0AAD5WZX0"/>
<evidence type="ECO:0000313" key="4">
    <source>
        <dbReference type="Proteomes" id="UP001212841"/>
    </source>
</evidence>
<organism evidence="3 4">
    <name type="scientific">Rhizophlyctis rosea</name>
    <dbReference type="NCBI Taxonomy" id="64517"/>
    <lineage>
        <taxon>Eukaryota</taxon>
        <taxon>Fungi</taxon>
        <taxon>Fungi incertae sedis</taxon>
        <taxon>Chytridiomycota</taxon>
        <taxon>Chytridiomycota incertae sedis</taxon>
        <taxon>Chytridiomycetes</taxon>
        <taxon>Rhizophlyctidales</taxon>
        <taxon>Rhizophlyctidaceae</taxon>
        <taxon>Rhizophlyctis</taxon>
    </lineage>
</organism>
<gene>
    <name evidence="3" type="ORF">HK097_002891</name>
</gene>
<dbReference type="EMBL" id="JADGJD010001653">
    <property type="protein sequence ID" value="KAJ3039258.1"/>
    <property type="molecule type" value="Genomic_DNA"/>
</dbReference>
<accession>A0AAD5WZX0</accession>
<dbReference type="Proteomes" id="UP001212841">
    <property type="component" value="Unassembled WGS sequence"/>
</dbReference>
<sequence>KESRTWKAESESVPSQPSEISRQKESRQLWYFKGLVNQRFLAPINQFDILMNVASAIALGLLITGCVLSIITDEKITCALNEAISRMVRLMLIKERGWEFEEGGGGLERGGAGLEADKAKLLRDADSARDLRLPLERTRHDFQKRCSALALDLEQMHGILAMLDTGREGLVAVRGAEKLKCERLEHLIAVERTRLVINLWKLQDVQQAKGNLEAQLRALNEQQAITIQSLGDELKVTKREGRSLRSRVECLEGRVSW</sequence>
<feature type="non-terminal residue" evidence="3">
    <location>
        <position position="257"/>
    </location>
</feature>
<keyword evidence="4" id="KW-1185">Reference proteome</keyword>
<keyword evidence="2" id="KW-0812">Transmembrane</keyword>
<feature type="region of interest" description="Disordered" evidence="1">
    <location>
        <begin position="1"/>
        <end position="20"/>
    </location>
</feature>
<protein>
    <submittedName>
        <fullName evidence="3">Uncharacterized protein</fullName>
    </submittedName>
</protein>
<comment type="caution">
    <text evidence="3">The sequence shown here is derived from an EMBL/GenBank/DDBJ whole genome shotgun (WGS) entry which is preliminary data.</text>
</comment>
<proteinExistence type="predicted"/>
<keyword evidence="2" id="KW-0472">Membrane</keyword>
<evidence type="ECO:0000256" key="2">
    <source>
        <dbReference type="SAM" id="Phobius"/>
    </source>
</evidence>
<feature type="transmembrane region" description="Helical" evidence="2">
    <location>
        <begin position="49"/>
        <end position="71"/>
    </location>
</feature>
<feature type="compositionally biased region" description="Basic and acidic residues" evidence="1">
    <location>
        <begin position="1"/>
        <end position="10"/>
    </location>
</feature>
<reference evidence="3" key="1">
    <citation type="submission" date="2020-05" db="EMBL/GenBank/DDBJ databases">
        <title>Phylogenomic resolution of chytrid fungi.</title>
        <authorList>
            <person name="Stajich J.E."/>
            <person name="Amses K."/>
            <person name="Simmons R."/>
            <person name="Seto K."/>
            <person name="Myers J."/>
            <person name="Bonds A."/>
            <person name="Quandt C.A."/>
            <person name="Barry K."/>
            <person name="Liu P."/>
            <person name="Grigoriev I."/>
            <person name="Longcore J.E."/>
            <person name="James T.Y."/>
        </authorList>
    </citation>
    <scope>NUCLEOTIDE SEQUENCE</scope>
    <source>
        <strain evidence="3">JEL0318</strain>
    </source>
</reference>
<keyword evidence="2" id="KW-1133">Transmembrane helix</keyword>
<evidence type="ECO:0000256" key="1">
    <source>
        <dbReference type="SAM" id="MobiDB-lite"/>
    </source>
</evidence>